<protein>
    <submittedName>
        <fullName evidence="1">Uncharacterized protein</fullName>
    </submittedName>
</protein>
<organism evidence="1 2">
    <name type="scientific">Mucilaginibacter robiniae</name>
    <dbReference type="NCBI Taxonomy" id="2728022"/>
    <lineage>
        <taxon>Bacteria</taxon>
        <taxon>Pseudomonadati</taxon>
        <taxon>Bacteroidota</taxon>
        <taxon>Sphingobacteriia</taxon>
        <taxon>Sphingobacteriales</taxon>
        <taxon>Sphingobacteriaceae</taxon>
        <taxon>Mucilaginibacter</taxon>
    </lineage>
</organism>
<keyword evidence="2" id="KW-1185">Reference proteome</keyword>
<dbReference type="Proteomes" id="UP000503278">
    <property type="component" value="Chromosome"/>
</dbReference>
<proteinExistence type="predicted"/>
<reference evidence="1 2" key="1">
    <citation type="submission" date="2020-04" db="EMBL/GenBank/DDBJ databases">
        <title>Genome sequencing of novel species.</title>
        <authorList>
            <person name="Heo J."/>
            <person name="Kim S.-J."/>
            <person name="Kim J.-S."/>
            <person name="Hong S.-B."/>
            <person name="Kwon S.-W."/>
        </authorList>
    </citation>
    <scope>NUCLEOTIDE SEQUENCE [LARGE SCALE GENOMIC DNA]</scope>
    <source>
        <strain evidence="1 2">F39-2</strain>
    </source>
</reference>
<evidence type="ECO:0000313" key="1">
    <source>
        <dbReference type="EMBL" id="QJD96981.1"/>
    </source>
</evidence>
<accession>A0A7L5E1R6</accession>
<name>A0A7L5E1R6_9SPHI</name>
<sequence length="165" mass="19237">MQPNPLISFRETSNCQSTIFSVVNQIHNNKLSIEEIGNSIPSSIIVQGLNWLTNTYMNQTGCVYLRHSREEPEALDPNYYKQYFPPEEMVLLKAELFKFVRQNDSSKIYSFFQRVRPNADADYKWYLTSTRLYPQITADQSSLKLLHIAIEVGNTYYAETTYTQL</sequence>
<dbReference type="RefSeq" id="WP_169608772.1">
    <property type="nucleotide sequence ID" value="NZ_CP051682.1"/>
</dbReference>
<evidence type="ECO:0000313" key="2">
    <source>
        <dbReference type="Proteomes" id="UP000503278"/>
    </source>
</evidence>
<dbReference type="KEGG" id="mrob:HH214_14440"/>
<gene>
    <name evidence="1" type="ORF">HH214_14440</name>
</gene>
<dbReference type="AlphaFoldDB" id="A0A7L5E1R6"/>
<dbReference type="EMBL" id="CP051682">
    <property type="protein sequence ID" value="QJD96981.1"/>
    <property type="molecule type" value="Genomic_DNA"/>
</dbReference>